<dbReference type="EMBL" id="BSRL01000008">
    <property type="protein sequence ID" value="GLV70855.1"/>
    <property type="molecule type" value="Genomic_DNA"/>
</dbReference>
<gene>
    <name evidence="2" type="ORF">Pcaca03_32990</name>
    <name evidence="1" type="ORF">SOASR016_31640</name>
</gene>
<dbReference type="Proteomes" id="UP001058167">
    <property type="component" value="Unassembled WGS sequence"/>
</dbReference>
<sequence length="63" mass="7451">MFVFEHYDNRKQTNQPMVNQIKTFMRDEPNNMMIVVTLKEGILSWNGAVLSSLSTLAKHRFYE</sequence>
<organism evidence="2 4">
    <name type="scientific">Pectobacterium carotovorum subsp. carotovorum</name>
    <name type="common">Erwinia carotovora subsp. carotovora</name>
    <dbReference type="NCBI Taxonomy" id="555"/>
    <lineage>
        <taxon>Bacteria</taxon>
        <taxon>Pseudomonadati</taxon>
        <taxon>Pseudomonadota</taxon>
        <taxon>Gammaproteobacteria</taxon>
        <taxon>Enterobacterales</taxon>
        <taxon>Pectobacteriaceae</taxon>
        <taxon>Pectobacterium</taxon>
    </lineage>
</organism>
<name>A0AAI9L1W0_PECCC</name>
<protein>
    <submittedName>
        <fullName evidence="2">Uncharacterized protein</fullName>
    </submittedName>
</protein>
<evidence type="ECO:0000313" key="3">
    <source>
        <dbReference type="Proteomes" id="UP001058167"/>
    </source>
</evidence>
<dbReference type="EMBL" id="BRLF01000008">
    <property type="protein sequence ID" value="GKX48412.1"/>
    <property type="molecule type" value="Genomic_DNA"/>
</dbReference>
<reference evidence="1" key="1">
    <citation type="submission" date="2022-06" db="EMBL/GenBank/DDBJ databases">
        <title>Draft genome sequences of Pectobacterium carotovorum subsp. carotovorum str. NBRC12380.</title>
        <authorList>
            <person name="Wakabayashi Y."/>
            <person name="Kojima K."/>
        </authorList>
    </citation>
    <scope>NUCLEOTIDE SEQUENCE</scope>
    <source>
        <strain evidence="1">NBRC 12380</strain>
    </source>
</reference>
<evidence type="ECO:0000313" key="2">
    <source>
        <dbReference type="EMBL" id="GLV70855.1"/>
    </source>
</evidence>
<reference evidence="2" key="2">
    <citation type="submission" date="2023-02" db="EMBL/GenBank/DDBJ databases">
        <title>Pectobacterium carotovorum subsp. carotovorum NBRC 12380.</title>
        <authorList>
            <person name="Ichikawa N."/>
            <person name="Sato H."/>
            <person name="Tonouchi N."/>
        </authorList>
    </citation>
    <scope>NUCLEOTIDE SEQUENCE</scope>
    <source>
        <strain evidence="2">NBRC 12380</strain>
    </source>
</reference>
<comment type="caution">
    <text evidence="2">The sequence shown here is derived from an EMBL/GenBank/DDBJ whole genome shotgun (WGS) entry which is preliminary data.</text>
</comment>
<dbReference type="AlphaFoldDB" id="A0AAI9L1W0"/>
<keyword evidence="3" id="KW-1185">Reference proteome</keyword>
<accession>A0AAI9L1W0</accession>
<evidence type="ECO:0000313" key="1">
    <source>
        <dbReference type="EMBL" id="GKX48412.1"/>
    </source>
</evidence>
<dbReference type="Proteomes" id="UP001165145">
    <property type="component" value="Unassembled WGS sequence"/>
</dbReference>
<proteinExistence type="predicted"/>
<evidence type="ECO:0000313" key="4">
    <source>
        <dbReference type="Proteomes" id="UP001165145"/>
    </source>
</evidence>